<protein>
    <submittedName>
        <fullName evidence="1">Uncharacterized protein</fullName>
    </submittedName>
</protein>
<evidence type="ECO:0000313" key="1">
    <source>
        <dbReference type="EMBL" id="TCP41238.1"/>
    </source>
</evidence>
<organism evidence="1 2">
    <name type="scientific">Tamaricihabitans halophyticus</name>
    <dbReference type="NCBI Taxonomy" id="1262583"/>
    <lineage>
        <taxon>Bacteria</taxon>
        <taxon>Bacillati</taxon>
        <taxon>Actinomycetota</taxon>
        <taxon>Actinomycetes</taxon>
        <taxon>Pseudonocardiales</taxon>
        <taxon>Pseudonocardiaceae</taxon>
        <taxon>Tamaricihabitans</taxon>
    </lineage>
</organism>
<keyword evidence="2" id="KW-1185">Reference proteome</keyword>
<proteinExistence type="predicted"/>
<gene>
    <name evidence="1" type="ORF">EV191_12628</name>
</gene>
<dbReference type="EMBL" id="SLXQ01000026">
    <property type="protein sequence ID" value="TCP41238.1"/>
    <property type="molecule type" value="Genomic_DNA"/>
</dbReference>
<sequence>MGDAYVSSWQDASVLALREVVDKFVANELVAHRAMWG</sequence>
<dbReference type="Proteomes" id="UP000294911">
    <property type="component" value="Unassembled WGS sequence"/>
</dbReference>
<accession>A0A4R2Q0Z6</accession>
<evidence type="ECO:0000313" key="2">
    <source>
        <dbReference type="Proteomes" id="UP000294911"/>
    </source>
</evidence>
<comment type="caution">
    <text evidence="1">The sequence shown here is derived from an EMBL/GenBank/DDBJ whole genome shotgun (WGS) entry which is preliminary data.</text>
</comment>
<dbReference type="AlphaFoldDB" id="A0A4R2Q0Z6"/>
<name>A0A4R2Q0Z6_9PSEU</name>
<reference evidence="1 2" key="1">
    <citation type="submission" date="2019-03" db="EMBL/GenBank/DDBJ databases">
        <title>Genomic Encyclopedia of Type Strains, Phase IV (KMG-IV): sequencing the most valuable type-strain genomes for metagenomic binning, comparative biology and taxonomic classification.</title>
        <authorList>
            <person name="Goeker M."/>
        </authorList>
    </citation>
    <scope>NUCLEOTIDE SEQUENCE [LARGE SCALE GENOMIC DNA]</scope>
    <source>
        <strain evidence="1 2">DSM 45765</strain>
    </source>
</reference>